<dbReference type="Proteomes" id="UP000632535">
    <property type="component" value="Unassembled WGS sequence"/>
</dbReference>
<comment type="caution">
    <text evidence="3">The sequence shown here is derived from an EMBL/GenBank/DDBJ whole genome shotgun (WGS) entry which is preliminary data.</text>
</comment>
<feature type="region of interest" description="Disordered" evidence="1">
    <location>
        <begin position="284"/>
        <end position="326"/>
    </location>
</feature>
<sequence>MARGVWSRAIGGGLAFSLVVTLVAVPASADVVQDADDPPAGAVECMPEVETIDEAVQVAVACGEDILAADESTEWSTSYATASGDLQVDYTATAVRQDSDGDGQWAPVDVTVSDAPTTEAVDGVPAGMLEVSGGVEPIWLNPGGAGGADLPLAIMGDSDERVAMYSQSLPITGPVTVEDERVSYDLGGGVTMVVTVNAEGSMVTPVVRVGDEAALAHLHEELLVGEGGAPAALSLSFPLEVSAGLQVAQTAVGFAVRDSAGEVAFESGPVLMWDSAGALDWDDVGTADGAPSTARKTVSTDESGGGDPSGAAAEGDRLAAPATGDGVHPMDVAVNGDVVVVSPDPQVLADPALEFPLHLDPSIGSGTPGRWATVRSRWPSNTYWKPSDAQAVGFCDVSRAPECGGDSKDRLFWHYRLP</sequence>
<organism evidence="3 4">
    <name type="scientific">Isoptericola cucumis</name>
    <dbReference type="NCBI Taxonomy" id="1776856"/>
    <lineage>
        <taxon>Bacteria</taxon>
        <taxon>Bacillati</taxon>
        <taxon>Actinomycetota</taxon>
        <taxon>Actinomycetes</taxon>
        <taxon>Micrococcales</taxon>
        <taxon>Promicromonosporaceae</taxon>
        <taxon>Isoptericola</taxon>
    </lineage>
</organism>
<evidence type="ECO:0000256" key="2">
    <source>
        <dbReference type="SAM" id="SignalP"/>
    </source>
</evidence>
<gene>
    <name evidence="3" type="ORF">GCM10007368_40020</name>
</gene>
<keyword evidence="2" id="KW-0732">Signal</keyword>
<proteinExistence type="predicted"/>
<dbReference type="EMBL" id="BMDG01000020">
    <property type="protein sequence ID" value="GGI12208.1"/>
    <property type="molecule type" value="Genomic_DNA"/>
</dbReference>
<evidence type="ECO:0000256" key="1">
    <source>
        <dbReference type="SAM" id="MobiDB-lite"/>
    </source>
</evidence>
<evidence type="ECO:0000313" key="3">
    <source>
        <dbReference type="EMBL" id="GGI12208.1"/>
    </source>
</evidence>
<keyword evidence="4" id="KW-1185">Reference proteome</keyword>
<name>A0ABQ2BE26_9MICO</name>
<feature type="chain" id="PRO_5046376984" evidence="2">
    <location>
        <begin position="30"/>
        <end position="418"/>
    </location>
</feature>
<feature type="signal peptide" evidence="2">
    <location>
        <begin position="1"/>
        <end position="29"/>
    </location>
</feature>
<reference evidence="4" key="1">
    <citation type="journal article" date="2019" name="Int. J. Syst. Evol. Microbiol.">
        <title>The Global Catalogue of Microorganisms (GCM) 10K type strain sequencing project: providing services to taxonomists for standard genome sequencing and annotation.</title>
        <authorList>
            <consortium name="The Broad Institute Genomics Platform"/>
            <consortium name="The Broad Institute Genome Sequencing Center for Infectious Disease"/>
            <person name="Wu L."/>
            <person name="Ma J."/>
        </authorList>
    </citation>
    <scope>NUCLEOTIDE SEQUENCE [LARGE SCALE GENOMIC DNA]</scope>
    <source>
        <strain evidence="4">CCM 8653</strain>
    </source>
</reference>
<protein>
    <submittedName>
        <fullName evidence="3">Uncharacterized protein</fullName>
    </submittedName>
</protein>
<accession>A0ABQ2BE26</accession>
<evidence type="ECO:0000313" key="4">
    <source>
        <dbReference type="Proteomes" id="UP000632535"/>
    </source>
</evidence>